<accession>A0A6G0TYJ5</accession>
<feature type="transmembrane region" description="Helical" evidence="1">
    <location>
        <begin position="240"/>
        <end position="263"/>
    </location>
</feature>
<proteinExistence type="predicted"/>
<reference evidence="2 3" key="1">
    <citation type="submission" date="2019-08" db="EMBL/GenBank/DDBJ databases">
        <title>The genome of the soybean aphid Biotype 1, its phylome, world population structure and adaptation to the North American continent.</title>
        <authorList>
            <person name="Giordano R."/>
            <person name="Donthu R.K."/>
            <person name="Hernandez A.G."/>
            <person name="Wright C.L."/>
            <person name="Zimin A.V."/>
        </authorList>
    </citation>
    <scope>NUCLEOTIDE SEQUENCE [LARGE SCALE GENOMIC DNA]</scope>
    <source>
        <tissue evidence="2">Whole aphids</tissue>
    </source>
</reference>
<comment type="caution">
    <text evidence="2">The sequence shown here is derived from an EMBL/GenBank/DDBJ whole genome shotgun (WGS) entry which is preliminary data.</text>
</comment>
<gene>
    <name evidence="2" type="ORF">AGLY_005225</name>
</gene>
<keyword evidence="1" id="KW-0812">Transmembrane</keyword>
<keyword evidence="3" id="KW-1185">Reference proteome</keyword>
<dbReference type="AlphaFoldDB" id="A0A6G0TYJ5"/>
<keyword evidence="1" id="KW-0472">Membrane</keyword>
<evidence type="ECO:0000313" key="2">
    <source>
        <dbReference type="EMBL" id="KAE9539973.1"/>
    </source>
</evidence>
<sequence length="330" mass="38318">MDIRSIQHFHNEVRSVSFFPKNREKKSDEKTGIFTQNQFSTKSIFYTAVTQKLITFVLIVLKTKHQKSLGTIFFYKSFKSKYLRNLSKSRKFISNFLKKCNTKVSISFPSNNNIENSNRHYRKNPFEIWNFEIFVFGDSKIIRIYTHNLFLFELRVEKVFEKINYEFNVSIRNCFVTREKINCQKVILPLVPVTLKSDFYFGIYVKVKSIILAIIVAIMVKSIILAIIVAIMPVTLKSDFYFGIYVKVKSIILAFMVAIMTVMSCSNPVNNQNNTNDEDYDESGILYIPCTGNPRSSKLFAAALQIYFTEKKNCYTVILPLVLLSKPETA</sequence>
<feature type="transmembrane region" description="Helical" evidence="1">
    <location>
        <begin position="210"/>
        <end position="234"/>
    </location>
</feature>
<dbReference type="EMBL" id="VYZN01000014">
    <property type="protein sequence ID" value="KAE9539973.1"/>
    <property type="molecule type" value="Genomic_DNA"/>
</dbReference>
<keyword evidence="1" id="KW-1133">Transmembrane helix</keyword>
<organism evidence="2 3">
    <name type="scientific">Aphis glycines</name>
    <name type="common">Soybean aphid</name>
    <dbReference type="NCBI Taxonomy" id="307491"/>
    <lineage>
        <taxon>Eukaryota</taxon>
        <taxon>Metazoa</taxon>
        <taxon>Ecdysozoa</taxon>
        <taxon>Arthropoda</taxon>
        <taxon>Hexapoda</taxon>
        <taxon>Insecta</taxon>
        <taxon>Pterygota</taxon>
        <taxon>Neoptera</taxon>
        <taxon>Paraneoptera</taxon>
        <taxon>Hemiptera</taxon>
        <taxon>Sternorrhyncha</taxon>
        <taxon>Aphidomorpha</taxon>
        <taxon>Aphidoidea</taxon>
        <taxon>Aphididae</taxon>
        <taxon>Aphidini</taxon>
        <taxon>Aphis</taxon>
        <taxon>Aphis</taxon>
    </lineage>
</organism>
<evidence type="ECO:0000256" key="1">
    <source>
        <dbReference type="SAM" id="Phobius"/>
    </source>
</evidence>
<evidence type="ECO:0000313" key="3">
    <source>
        <dbReference type="Proteomes" id="UP000475862"/>
    </source>
</evidence>
<protein>
    <submittedName>
        <fullName evidence="2">Uncharacterized protein</fullName>
    </submittedName>
</protein>
<name>A0A6G0TYJ5_APHGL</name>
<dbReference type="Proteomes" id="UP000475862">
    <property type="component" value="Unassembled WGS sequence"/>
</dbReference>